<dbReference type="AlphaFoldDB" id="A0AAW1DEJ3"/>
<organism evidence="1 2">
    <name type="scientific">Rhynocoris fuscipes</name>
    <dbReference type="NCBI Taxonomy" id="488301"/>
    <lineage>
        <taxon>Eukaryota</taxon>
        <taxon>Metazoa</taxon>
        <taxon>Ecdysozoa</taxon>
        <taxon>Arthropoda</taxon>
        <taxon>Hexapoda</taxon>
        <taxon>Insecta</taxon>
        <taxon>Pterygota</taxon>
        <taxon>Neoptera</taxon>
        <taxon>Paraneoptera</taxon>
        <taxon>Hemiptera</taxon>
        <taxon>Heteroptera</taxon>
        <taxon>Panheteroptera</taxon>
        <taxon>Cimicomorpha</taxon>
        <taxon>Reduviidae</taxon>
        <taxon>Harpactorinae</taxon>
        <taxon>Harpactorini</taxon>
        <taxon>Rhynocoris</taxon>
    </lineage>
</organism>
<dbReference type="Proteomes" id="UP001461498">
    <property type="component" value="Unassembled WGS sequence"/>
</dbReference>
<name>A0AAW1DEJ3_9HEMI</name>
<protein>
    <submittedName>
        <fullName evidence="1">Uncharacterized protein</fullName>
    </submittedName>
</protein>
<comment type="caution">
    <text evidence="1">The sequence shown here is derived from an EMBL/GenBank/DDBJ whole genome shotgun (WGS) entry which is preliminary data.</text>
</comment>
<accession>A0AAW1DEJ3</accession>
<evidence type="ECO:0000313" key="1">
    <source>
        <dbReference type="EMBL" id="KAK9509206.1"/>
    </source>
</evidence>
<sequence>MLVLVNLVDNSEGARRHKKTPVWLNPCRVHEHGRNKVRQETATRNPVQYSGRGHRASPRPLRRLRLQVTITYHHLIRISPSLPKIICNKLYPVDFQSFTGCKASQLGTMINHAWLPRNQSQWYRKTVKCKTKQEKVTSLLPKFYQDLQRYSAAFEKLKSMRRNPAFSQECRQSRNKVLEDLSARVNLLQCETERTMDHMKIPIGEQLTEELANTFMPDYFSDITSGQLYEWGILSSYQDYINDWHRIIRQVVGRKGDAKCPNIIKERRKKLT</sequence>
<dbReference type="EMBL" id="JAPXFL010000003">
    <property type="protein sequence ID" value="KAK9509206.1"/>
    <property type="molecule type" value="Genomic_DNA"/>
</dbReference>
<reference evidence="1 2" key="1">
    <citation type="submission" date="2022-12" db="EMBL/GenBank/DDBJ databases">
        <title>Chromosome-level genome assembly of true bugs.</title>
        <authorList>
            <person name="Ma L."/>
            <person name="Li H."/>
        </authorList>
    </citation>
    <scope>NUCLEOTIDE SEQUENCE [LARGE SCALE GENOMIC DNA]</scope>
    <source>
        <strain evidence="1">Lab_2022b</strain>
    </source>
</reference>
<gene>
    <name evidence="1" type="ORF">O3M35_006569</name>
</gene>
<keyword evidence="2" id="KW-1185">Reference proteome</keyword>
<evidence type="ECO:0000313" key="2">
    <source>
        <dbReference type="Proteomes" id="UP001461498"/>
    </source>
</evidence>
<proteinExistence type="predicted"/>